<dbReference type="AlphaFoldDB" id="A0A4C1ZA26"/>
<reference evidence="3 4" key="1">
    <citation type="journal article" date="2019" name="Commun. Biol.">
        <title>The bagworm genome reveals a unique fibroin gene that provides high tensile strength.</title>
        <authorList>
            <person name="Kono N."/>
            <person name="Nakamura H."/>
            <person name="Ohtoshi R."/>
            <person name="Tomita M."/>
            <person name="Numata K."/>
            <person name="Arakawa K."/>
        </authorList>
    </citation>
    <scope>NUCLEOTIDE SEQUENCE [LARGE SCALE GENOMIC DNA]</scope>
</reference>
<evidence type="ECO:0000313" key="3">
    <source>
        <dbReference type="EMBL" id="GBP84698.1"/>
    </source>
</evidence>
<keyword evidence="2" id="KW-0812">Transmembrane</keyword>
<dbReference type="Proteomes" id="UP000299102">
    <property type="component" value="Unassembled WGS sequence"/>
</dbReference>
<proteinExistence type="predicted"/>
<gene>
    <name evidence="3" type="ORF">EVAR_32324_1</name>
</gene>
<name>A0A4C1ZA26_EUMVA</name>
<dbReference type="EMBL" id="BGZK01001694">
    <property type="protein sequence ID" value="GBP84698.1"/>
    <property type="molecule type" value="Genomic_DNA"/>
</dbReference>
<keyword evidence="2" id="KW-1133">Transmembrane helix</keyword>
<keyword evidence="2" id="KW-0472">Membrane</keyword>
<sequence length="425" mass="46705">MDEKRSVYTQQLILGAKTNIKSNIFTSCEVPQLVYYDRAIATTLSNLGTRKLSENTAVRGDTRNSGHRLVVSSVGAVVSSRSEIERRMPHPRASPGLDSIHGVCMQICQYTTHHSSVLRSRLRSSRMKCSIPDEPQKSSIIFRFGVRKAYENKDGGLTYQCVIFIVGWAVAVALGHAARYTTGRQIEPLDVDRALSRSSDHRKGQTPDICDTRPTDGAGLCGGTADATCGGGRVPFNILHETITKEHCHFDRTARWRSRAADTVAQSGARALGGHRRERPGRCDITFGARTPVALSRDVAVEALRPGAAGTARVLADRCPRDNVIVHQKYFYSGAASANITRPRGASCRRARCNRRPRPLEPAGCAPSPETDRRRWERSGTVSGRRPPSSQSHLVGRLYRRAALPPRHPPATSLSRPLDIIALPY</sequence>
<feature type="region of interest" description="Disordered" evidence="1">
    <location>
        <begin position="356"/>
        <end position="394"/>
    </location>
</feature>
<evidence type="ECO:0000256" key="2">
    <source>
        <dbReference type="SAM" id="Phobius"/>
    </source>
</evidence>
<accession>A0A4C1ZA26</accession>
<organism evidence="3 4">
    <name type="scientific">Eumeta variegata</name>
    <name type="common">Bagworm moth</name>
    <name type="synonym">Eumeta japonica</name>
    <dbReference type="NCBI Taxonomy" id="151549"/>
    <lineage>
        <taxon>Eukaryota</taxon>
        <taxon>Metazoa</taxon>
        <taxon>Ecdysozoa</taxon>
        <taxon>Arthropoda</taxon>
        <taxon>Hexapoda</taxon>
        <taxon>Insecta</taxon>
        <taxon>Pterygota</taxon>
        <taxon>Neoptera</taxon>
        <taxon>Endopterygota</taxon>
        <taxon>Lepidoptera</taxon>
        <taxon>Glossata</taxon>
        <taxon>Ditrysia</taxon>
        <taxon>Tineoidea</taxon>
        <taxon>Psychidae</taxon>
        <taxon>Oiketicinae</taxon>
        <taxon>Eumeta</taxon>
    </lineage>
</organism>
<comment type="caution">
    <text evidence="3">The sequence shown here is derived from an EMBL/GenBank/DDBJ whole genome shotgun (WGS) entry which is preliminary data.</text>
</comment>
<feature type="transmembrane region" description="Helical" evidence="2">
    <location>
        <begin position="157"/>
        <end position="178"/>
    </location>
</feature>
<keyword evidence="4" id="KW-1185">Reference proteome</keyword>
<evidence type="ECO:0000256" key="1">
    <source>
        <dbReference type="SAM" id="MobiDB-lite"/>
    </source>
</evidence>
<protein>
    <submittedName>
        <fullName evidence="3">Uncharacterized protein</fullName>
    </submittedName>
</protein>
<evidence type="ECO:0000313" key="4">
    <source>
        <dbReference type="Proteomes" id="UP000299102"/>
    </source>
</evidence>